<evidence type="ECO:0000259" key="8">
    <source>
        <dbReference type="PROSITE" id="PS50102"/>
    </source>
</evidence>
<sequence length="279" mass="31078">MEVTGWREEEDAALPPRTESGPDADGVRTIVEWKYNEAGDMVQVITKVKKVRQVEEVNADVLERKKWAKFGAAANDEDKSNVTYPSYEEITIEDPYAEQDNEPELVRLLETNVVCRICGMTGGHWTSQCPQKDKATNDASVNESDGTSGKYVPPWQRGRGGTDSAQESDNSTIRVINILPSTKEDALKKLFGVCGPVTRVYIPKDRETSQPRGFAFVSFTSREHAQQALEKFQGYSYDNSVFKIDWAKSSNKSGGDQDPGSMNTTYRSGYGKALPQTQK</sequence>
<dbReference type="Pfam" id="PF12353">
    <property type="entry name" value="eIF3g"/>
    <property type="match status" value="1"/>
</dbReference>
<evidence type="ECO:0000256" key="4">
    <source>
        <dbReference type="ARBA" id="ARBA00022917"/>
    </source>
</evidence>
<dbReference type="GO" id="GO:0003723">
    <property type="term" value="F:RNA binding"/>
    <property type="evidence" value="ECO:0007669"/>
    <property type="project" value="UniProtKB-UniRule"/>
</dbReference>
<comment type="function">
    <text evidence="5">RNA-binding component of the eukaryotic translation initiation factor 3 (eIF-3) complex, which is involved in protein synthesis of a specialized repertoire of mRNAs and, together with other initiation factors, stimulates binding of mRNA and methionyl-tRNAi to the 40S ribosome. The eIF-3 complex specifically targets and initiates translation of a subset of mRNAs involved in cell proliferation. This subunit can bind 18S rRNA.</text>
</comment>
<feature type="compositionally biased region" description="Polar residues" evidence="7">
    <location>
        <begin position="248"/>
        <end position="267"/>
    </location>
</feature>
<comment type="caution">
    <text evidence="9">The sequence shown here is derived from an EMBL/GenBank/DDBJ whole genome shotgun (WGS) entry which is preliminary data.</text>
</comment>
<keyword evidence="4 5" id="KW-0648">Protein biosynthesis</keyword>
<keyword evidence="3 6" id="KW-0694">RNA-binding</keyword>
<comment type="subcellular location">
    <subcellularLocation>
        <location evidence="5">Cytoplasm</location>
    </subcellularLocation>
</comment>
<feature type="region of interest" description="Disordered" evidence="7">
    <location>
        <begin position="1"/>
        <end position="25"/>
    </location>
</feature>
<dbReference type="AlphaFoldDB" id="A0A8K1FL94"/>
<dbReference type="GO" id="GO:0016282">
    <property type="term" value="C:eukaryotic 43S preinitiation complex"/>
    <property type="evidence" value="ECO:0007669"/>
    <property type="project" value="UniProtKB-UniRule"/>
</dbReference>
<dbReference type="InterPro" id="IPR017334">
    <property type="entry name" value="eIF3_g"/>
</dbReference>
<dbReference type="InterPro" id="IPR035979">
    <property type="entry name" value="RBD_domain_sf"/>
</dbReference>
<dbReference type="Pfam" id="PF00076">
    <property type="entry name" value="RRM_1"/>
    <property type="match status" value="1"/>
</dbReference>
<gene>
    <name evidence="9" type="ORF">Poli38472_012017</name>
</gene>
<dbReference type="HAMAP" id="MF_03006">
    <property type="entry name" value="eIF3g"/>
    <property type="match status" value="1"/>
</dbReference>
<feature type="region of interest" description="Disordered" evidence="7">
    <location>
        <begin position="248"/>
        <end position="279"/>
    </location>
</feature>
<dbReference type="GO" id="GO:0001732">
    <property type="term" value="P:formation of cytoplasmic translation initiation complex"/>
    <property type="evidence" value="ECO:0007669"/>
    <property type="project" value="UniProtKB-UniRule"/>
</dbReference>
<evidence type="ECO:0000256" key="6">
    <source>
        <dbReference type="PROSITE-ProRule" id="PRU00176"/>
    </source>
</evidence>
<dbReference type="PIRSF" id="PIRSF037949">
    <property type="entry name" value="Transl_init_eIF-3_RNA-bind"/>
    <property type="match status" value="1"/>
</dbReference>
<feature type="domain" description="RRM" evidence="8">
    <location>
        <begin position="171"/>
        <end position="249"/>
    </location>
</feature>
<dbReference type="OrthoDB" id="1749473at2759"/>
<accession>A0A8K1FL94</accession>
<dbReference type="EMBL" id="SPLM01000006">
    <property type="protein sequence ID" value="TMW66901.1"/>
    <property type="molecule type" value="Genomic_DNA"/>
</dbReference>
<dbReference type="InterPro" id="IPR034240">
    <property type="entry name" value="eIF3G_RRM"/>
</dbReference>
<feature type="compositionally biased region" description="Polar residues" evidence="7">
    <location>
        <begin position="137"/>
        <end position="147"/>
    </location>
</feature>
<keyword evidence="1 5" id="KW-0963">Cytoplasm</keyword>
<dbReference type="PROSITE" id="PS50102">
    <property type="entry name" value="RRM"/>
    <property type="match status" value="1"/>
</dbReference>
<dbReference type="InterPro" id="IPR012677">
    <property type="entry name" value="Nucleotide-bd_a/b_plait_sf"/>
</dbReference>
<name>A0A8K1FL94_PYTOL</name>
<evidence type="ECO:0000256" key="5">
    <source>
        <dbReference type="HAMAP-Rule" id="MF_03006"/>
    </source>
</evidence>
<dbReference type="GO" id="GO:0033290">
    <property type="term" value="C:eukaryotic 48S preinitiation complex"/>
    <property type="evidence" value="ECO:0007669"/>
    <property type="project" value="UniProtKB-UniRule"/>
</dbReference>
<evidence type="ECO:0000256" key="1">
    <source>
        <dbReference type="ARBA" id="ARBA00022490"/>
    </source>
</evidence>
<comment type="similarity">
    <text evidence="5">Belongs to the eIF-3 subunit G family.</text>
</comment>
<dbReference type="InterPro" id="IPR000504">
    <property type="entry name" value="RRM_dom"/>
</dbReference>
<dbReference type="GO" id="GO:0005852">
    <property type="term" value="C:eukaryotic translation initiation factor 3 complex"/>
    <property type="evidence" value="ECO:0007669"/>
    <property type="project" value="UniProtKB-UniRule"/>
</dbReference>
<dbReference type="GO" id="GO:0003743">
    <property type="term" value="F:translation initiation factor activity"/>
    <property type="evidence" value="ECO:0007669"/>
    <property type="project" value="UniProtKB-UniRule"/>
</dbReference>
<evidence type="ECO:0000313" key="10">
    <source>
        <dbReference type="Proteomes" id="UP000794436"/>
    </source>
</evidence>
<evidence type="ECO:0000313" key="9">
    <source>
        <dbReference type="EMBL" id="TMW66901.1"/>
    </source>
</evidence>
<dbReference type="Gene3D" id="3.30.70.330">
    <property type="match status" value="1"/>
</dbReference>
<dbReference type="Proteomes" id="UP000794436">
    <property type="component" value="Unassembled WGS sequence"/>
</dbReference>
<reference evidence="9" key="1">
    <citation type="submission" date="2019-03" db="EMBL/GenBank/DDBJ databases">
        <title>Long read genome sequence of the mycoparasitic Pythium oligandrum ATCC 38472 isolated from sugarbeet rhizosphere.</title>
        <authorList>
            <person name="Gaulin E."/>
        </authorList>
    </citation>
    <scope>NUCLEOTIDE SEQUENCE</scope>
    <source>
        <strain evidence="9">ATCC 38472_TT</strain>
    </source>
</reference>
<evidence type="ECO:0000256" key="3">
    <source>
        <dbReference type="ARBA" id="ARBA00022884"/>
    </source>
</evidence>
<feature type="region of interest" description="Disordered" evidence="7">
    <location>
        <begin position="125"/>
        <end position="169"/>
    </location>
</feature>
<dbReference type="SUPFAM" id="SSF54928">
    <property type="entry name" value="RNA-binding domain, RBD"/>
    <property type="match status" value="1"/>
</dbReference>
<dbReference type="CDD" id="cd12408">
    <property type="entry name" value="RRM_eIF3G_like"/>
    <property type="match status" value="1"/>
</dbReference>
<dbReference type="InterPro" id="IPR024675">
    <property type="entry name" value="eIF3g_N"/>
</dbReference>
<dbReference type="SMART" id="SM00360">
    <property type="entry name" value="RRM"/>
    <property type="match status" value="1"/>
</dbReference>
<organism evidence="9 10">
    <name type="scientific">Pythium oligandrum</name>
    <name type="common">Mycoparasitic fungus</name>
    <dbReference type="NCBI Taxonomy" id="41045"/>
    <lineage>
        <taxon>Eukaryota</taxon>
        <taxon>Sar</taxon>
        <taxon>Stramenopiles</taxon>
        <taxon>Oomycota</taxon>
        <taxon>Peronosporomycetes</taxon>
        <taxon>Pythiales</taxon>
        <taxon>Pythiaceae</taxon>
        <taxon>Pythium</taxon>
    </lineage>
</organism>
<dbReference type="PANTHER" id="PTHR10352">
    <property type="entry name" value="EUKARYOTIC TRANSLATION INITIATION FACTOR 3 SUBUNIT G"/>
    <property type="match status" value="1"/>
</dbReference>
<keyword evidence="10" id="KW-1185">Reference proteome</keyword>
<evidence type="ECO:0000256" key="2">
    <source>
        <dbReference type="ARBA" id="ARBA00022540"/>
    </source>
</evidence>
<proteinExistence type="inferred from homology"/>
<evidence type="ECO:0000256" key="7">
    <source>
        <dbReference type="SAM" id="MobiDB-lite"/>
    </source>
</evidence>
<keyword evidence="2 5" id="KW-0396">Initiation factor</keyword>
<protein>
    <recommendedName>
        <fullName evidence="5">Eukaryotic translation initiation factor 3 subunit G</fullName>
        <shortName evidence="5">eIF3g</shortName>
    </recommendedName>
    <alternativeName>
        <fullName evidence="5">Eukaryotic translation initiation factor 3 RNA-binding subunit</fullName>
        <shortName evidence="5">eIF-3 RNA-binding subunit</shortName>
    </alternativeName>
    <alternativeName>
        <fullName evidence="5">Eukaryotic translation initiation factor 3 subunit 4</fullName>
    </alternativeName>
</protein>
<comment type="subunit">
    <text evidence="5">Component of the eukaryotic translation initiation factor 3 (eIF-3) complex.</text>
</comment>